<dbReference type="Gene3D" id="3.30.420.10">
    <property type="entry name" value="Ribonuclease H-like superfamily/Ribonuclease H"/>
    <property type="match status" value="1"/>
</dbReference>
<dbReference type="EMBL" id="JAMKFB020000010">
    <property type="protein sequence ID" value="KAL0182070.1"/>
    <property type="molecule type" value="Genomic_DNA"/>
</dbReference>
<name>A0ABD0Q726_CIRMR</name>
<evidence type="ECO:0000313" key="3">
    <source>
        <dbReference type="Proteomes" id="UP001529510"/>
    </source>
</evidence>
<dbReference type="Proteomes" id="UP001529510">
    <property type="component" value="Unassembled WGS sequence"/>
</dbReference>
<evidence type="ECO:0000313" key="2">
    <source>
        <dbReference type="EMBL" id="KAL0182070.1"/>
    </source>
</evidence>
<keyword evidence="3" id="KW-1185">Reference proteome</keyword>
<reference evidence="2 3" key="1">
    <citation type="submission" date="2024-05" db="EMBL/GenBank/DDBJ databases">
        <title>Genome sequencing and assembly of Indian major carp, Cirrhinus mrigala (Hamilton, 1822).</title>
        <authorList>
            <person name="Mohindra V."/>
            <person name="Chowdhury L.M."/>
            <person name="Lal K."/>
            <person name="Jena J.K."/>
        </authorList>
    </citation>
    <scope>NUCLEOTIDE SEQUENCE [LARGE SCALE GENOMIC DNA]</scope>
    <source>
        <strain evidence="2">CM1030</strain>
        <tissue evidence="2">Blood</tissue>
    </source>
</reference>
<dbReference type="AlphaFoldDB" id="A0ABD0Q726"/>
<dbReference type="Pfam" id="PF00665">
    <property type="entry name" value="rve"/>
    <property type="match status" value="1"/>
</dbReference>
<sequence>LRTHHIGIDFVTDLPCSQGNTTILTIVNRFSKSCRLIPLPKLPTAMETAETLYNFVFRFYGLPDDIVSDRGPQFTSRLWSSFFSLLNVNVSLTSGYHPQANGQTERLNQELTRFLRT</sequence>
<feature type="non-terminal residue" evidence="2">
    <location>
        <position position="1"/>
    </location>
</feature>
<dbReference type="PROSITE" id="PS50994">
    <property type="entry name" value="INTEGRASE"/>
    <property type="match status" value="1"/>
</dbReference>
<feature type="domain" description="Integrase catalytic" evidence="1">
    <location>
        <begin position="1"/>
        <end position="117"/>
    </location>
</feature>
<organism evidence="2 3">
    <name type="scientific">Cirrhinus mrigala</name>
    <name type="common">Mrigala</name>
    <dbReference type="NCBI Taxonomy" id="683832"/>
    <lineage>
        <taxon>Eukaryota</taxon>
        <taxon>Metazoa</taxon>
        <taxon>Chordata</taxon>
        <taxon>Craniata</taxon>
        <taxon>Vertebrata</taxon>
        <taxon>Euteleostomi</taxon>
        <taxon>Actinopterygii</taxon>
        <taxon>Neopterygii</taxon>
        <taxon>Teleostei</taxon>
        <taxon>Ostariophysi</taxon>
        <taxon>Cypriniformes</taxon>
        <taxon>Cyprinidae</taxon>
        <taxon>Labeoninae</taxon>
        <taxon>Labeonini</taxon>
        <taxon>Cirrhinus</taxon>
    </lineage>
</organism>
<feature type="non-terminal residue" evidence="2">
    <location>
        <position position="117"/>
    </location>
</feature>
<gene>
    <name evidence="2" type="ORF">M9458_021445</name>
</gene>
<protein>
    <recommendedName>
        <fullName evidence="1">Integrase catalytic domain-containing protein</fullName>
    </recommendedName>
</protein>
<dbReference type="InterPro" id="IPR036397">
    <property type="entry name" value="RNaseH_sf"/>
</dbReference>
<dbReference type="InterPro" id="IPR012337">
    <property type="entry name" value="RNaseH-like_sf"/>
</dbReference>
<dbReference type="InterPro" id="IPR050951">
    <property type="entry name" value="Retrovirus_Pol_polyprotein"/>
</dbReference>
<proteinExistence type="predicted"/>
<dbReference type="SUPFAM" id="SSF53098">
    <property type="entry name" value="Ribonuclease H-like"/>
    <property type="match status" value="1"/>
</dbReference>
<dbReference type="PANTHER" id="PTHR37984:SF15">
    <property type="entry name" value="INTEGRASE CATALYTIC DOMAIN-CONTAINING PROTEIN"/>
    <property type="match status" value="1"/>
</dbReference>
<comment type="caution">
    <text evidence="2">The sequence shown here is derived from an EMBL/GenBank/DDBJ whole genome shotgun (WGS) entry which is preliminary data.</text>
</comment>
<dbReference type="InterPro" id="IPR001584">
    <property type="entry name" value="Integrase_cat-core"/>
</dbReference>
<dbReference type="PANTHER" id="PTHR37984">
    <property type="entry name" value="PROTEIN CBG26694"/>
    <property type="match status" value="1"/>
</dbReference>
<accession>A0ABD0Q726</accession>
<evidence type="ECO:0000259" key="1">
    <source>
        <dbReference type="PROSITE" id="PS50994"/>
    </source>
</evidence>